<organism evidence="6">
    <name type="scientific">Prunus dulcis</name>
    <name type="common">Almond</name>
    <name type="synonym">Amygdalus dulcis</name>
    <dbReference type="NCBI Taxonomy" id="3755"/>
    <lineage>
        <taxon>Eukaryota</taxon>
        <taxon>Viridiplantae</taxon>
        <taxon>Streptophyta</taxon>
        <taxon>Embryophyta</taxon>
        <taxon>Tracheophyta</taxon>
        <taxon>Spermatophyta</taxon>
        <taxon>Magnoliopsida</taxon>
        <taxon>eudicotyledons</taxon>
        <taxon>Gunneridae</taxon>
        <taxon>Pentapetalae</taxon>
        <taxon>rosids</taxon>
        <taxon>fabids</taxon>
        <taxon>Rosales</taxon>
        <taxon>Rosaceae</taxon>
        <taxon>Amygdaloideae</taxon>
        <taxon>Amygdaleae</taxon>
        <taxon>Prunus</taxon>
    </lineage>
</organism>
<proteinExistence type="inferred from homology"/>
<dbReference type="GO" id="GO:0031640">
    <property type="term" value="P:killing of cells of another organism"/>
    <property type="evidence" value="ECO:0007669"/>
    <property type="project" value="UniProtKB-KW"/>
</dbReference>
<dbReference type="PANTHER" id="PTHR48224">
    <property type="entry name" value="DEFENSIN-LIKE PROTEIN 270-RELATED"/>
    <property type="match status" value="1"/>
</dbReference>
<evidence type="ECO:0000256" key="4">
    <source>
        <dbReference type="ARBA" id="ARBA00022821"/>
    </source>
</evidence>
<gene>
    <name evidence="6" type="ORF">Prudu_447S000400</name>
</gene>
<dbReference type="InterPro" id="IPR010851">
    <property type="entry name" value="DEFL"/>
</dbReference>
<evidence type="ECO:0000256" key="2">
    <source>
        <dbReference type="ARBA" id="ARBA00022529"/>
    </source>
</evidence>
<evidence type="ECO:0000256" key="3">
    <source>
        <dbReference type="ARBA" id="ARBA00022577"/>
    </source>
</evidence>
<feature type="non-terminal residue" evidence="6">
    <location>
        <position position="1"/>
    </location>
</feature>
<name>A0A5H2XNM1_PRUDU</name>
<keyword evidence="2" id="KW-0929">Antimicrobial</keyword>
<accession>A0A5H2XNM1</accession>
<evidence type="ECO:0000256" key="5">
    <source>
        <dbReference type="ARBA" id="ARBA00023157"/>
    </source>
</evidence>
<keyword evidence="4" id="KW-0611">Plant defense</keyword>
<reference evidence="6" key="1">
    <citation type="journal article" date="2019" name="Science">
        <title>Mutation of a bHLH transcription factor allowed almond domestication.</title>
        <authorList>
            <person name="Sanchez-Perez R."/>
            <person name="Pavan S."/>
            <person name="Mazzeo R."/>
            <person name="Moldovan C."/>
            <person name="Aiese Cigliano R."/>
            <person name="Del Cueto J."/>
            <person name="Ricciardi F."/>
            <person name="Lotti C."/>
            <person name="Ricciardi L."/>
            <person name="Dicenta F."/>
            <person name="Lopez-Marques R.L."/>
            <person name="Lindberg Moller B."/>
        </authorList>
    </citation>
    <scope>NUCLEOTIDE SEQUENCE</scope>
</reference>
<dbReference type="EMBL" id="AP020784">
    <property type="protein sequence ID" value="BBN68489.1"/>
    <property type="molecule type" value="Genomic_DNA"/>
</dbReference>
<keyword evidence="5" id="KW-1015">Disulfide bond</keyword>
<evidence type="ECO:0000313" key="6">
    <source>
        <dbReference type="EMBL" id="BBN68489.1"/>
    </source>
</evidence>
<comment type="similarity">
    <text evidence="1">Belongs to the DEFL family.</text>
</comment>
<dbReference type="AlphaFoldDB" id="A0A5H2XNM1"/>
<protein>
    <submittedName>
        <fullName evidence="6">Membrane lipoprotein</fullName>
    </submittedName>
</protein>
<dbReference type="GO" id="GO:0050832">
    <property type="term" value="P:defense response to fungus"/>
    <property type="evidence" value="ECO:0007669"/>
    <property type="project" value="UniProtKB-KW"/>
</dbReference>
<sequence length="109" mass="11663">DYIKAIKANIRLFNQSISHYISTQNLVSVIHKTMASPKFQFGIFLLISLVVFAQCSDPSSDCVWPPAASCKTKTDCAGPCAQIGLSSSAALCIPYGEGPTLTCCCLDPE</sequence>
<dbReference type="PANTHER" id="PTHR48224:SF1">
    <property type="entry name" value="DEFENSIN-LIKE PROTEIN 270"/>
    <property type="match status" value="1"/>
</dbReference>
<dbReference type="Pfam" id="PF25052">
    <property type="entry name" value="AtDEF-like"/>
    <property type="match status" value="1"/>
</dbReference>
<keyword evidence="3" id="KW-0295">Fungicide</keyword>
<evidence type="ECO:0000256" key="1">
    <source>
        <dbReference type="ARBA" id="ARBA00006722"/>
    </source>
</evidence>
<keyword evidence="6" id="KW-0449">Lipoprotein</keyword>